<proteinExistence type="predicted"/>
<evidence type="ECO:0000313" key="3">
    <source>
        <dbReference type="Proteomes" id="UP001642360"/>
    </source>
</evidence>
<dbReference type="Proteomes" id="UP001642360">
    <property type="component" value="Unassembled WGS sequence"/>
</dbReference>
<comment type="caution">
    <text evidence="2">The sequence shown here is derived from an EMBL/GenBank/DDBJ whole genome shotgun (WGS) entry which is preliminary data.</text>
</comment>
<accession>A0ABC8SX91</accession>
<reference evidence="2 3" key="1">
    <citation type="submission" date="2024-02" db="EMBL/GenBank/DDBJ databases">
        <authorList>
            <person name="Vignale AGUSTIN F."/>
            <person name="Sosa J E."/>
            <person name="Modenutti C."/>
        </authorList>
    </citation>
    <scope>NUCLEOTIDE SEQUENCE [LARGE SCALE GENOMIC DNA]</scope>
</reference>
<dbReference type="EMBL" id="CAUOFW020003736">
    <property type="protein sequence ID" value="CAK9161812.1"/>
    <property type="molecule type" value="Genomic_DNA"/>
</dbReference>
<keyword evidence="1" id="KW-0472">Membrane</keyword>
<evidence type="ECO:0000313" key="2">
    <source>
        <dbReference type="EMBL" id="CAK9161812.1"/>
    </source>
</evidence>
<name>A0ABC8SX91_9AQUA</name>
<keyword evidence="1" id="KW-1133">Transmembrane helix</keyword>
<sequence>MDDGDSEDGGICSRPLDHDAAAAIAGCHFILRAHLGAFGADVELLGGLVVVVVVVVAVAAAVDAVIKDLVGAKEHAVAR</sequence>
<keyword evidence="1" id="KW-0812">Transmembrane</keyword>
<dbReference type="AlphaFoldDB" id="A0ABC8SX91"/>
<feature type="transmembrane region" description="Helical" evidence="1">
    <location>
        <begin position="44"/>
        <end position="66"/>
    </location>
</feature>
<gene>
    <name evidence="2" type="ORF">ILEXP_LOCUS30632</name>
</gene>
<keyword evidence="3" id="KW-1185">Reference proteome</keyword>
<organism evidence="2 3">
    <name type="scientific">Ilex paraguariensis</name>
    <name type="common">yerba mate</name>
    <dbReference type="NCBI Taxonomy" id="185542"/>
    <lineage>
        <taxon>Eukaryota</taxon>
        <taxon>Viridiplantae</taxon>
        <taxon>Streptophyta</taxon>
        <taxon>Embryophyta</taxon>
        <taxon>Tracheophyta</taxon>
        <taxon>Spermatophyta</taxon>
        <taxon>Magnoliopsida</taxon>
        <taxon>eudicotyledons</taxon>
        <taxon>Gunneridae</taxon>
        <taxon>Pentapetalae</taxon>
        <taxon>asterids</taxon>
        <taxon>campanulids</taxon>
        <taxon>Aquifoliales</taxon>
        <taxon>Aquifoliaceae</taxon>
        <taxon>Ilex</taxon>
    </lineage>
</organism>
<protein>
    <submittedName>
        <fullName evidence="2">Uncharacterized protein</fullName>
    </submittedName>
</protein>
<evidence type="ECO:0000256" key="1">
    <source>
        <dbReference type="SAM" id="Phobius"/>
    </source>
</evidence>